<evidence type="ECO:0000256" key="4">
    <source>
        <dbReference type="ARBA" id="ARBA00038402"/>
    </source>
</evidence>
<dbReference type="PANTHER" id="PTHR14742:SF0">
    <property type="entry name" value="RIBONUCLEASE P PROTEIN SUBUNIT P21"/>
    <property type="match status" value="1"/>
</dbReference>
<gene>
    <name evidence="6" type="ORF">QR46_3442</name>
</gene>
<dbReference type="GO" id="GO:0046872">
    <property type="term" value="F:metal ion binding"/>
    <property type="evidence" value="ECO:0007669"/>
    <property type="project" value="UniProtKB-KW"/>
</dbReference>
<dbReference type="GO" id="GO:0008033">
    <property type="term" value="P:tRNA processing"/>
    <property type="evidence" value="ECO:0007669"/>
    <property type="project" value="UniProtKB-KW"/>
</dbReference>
<protein>
    <submittedName>
        <fullName evidence="6">Uncharacterized protein</fullName>
    </submittedName>
</protein>
<evidence type="ECO:0000313" key="6">
    <source>
        <dbReference type="EMBL" id="KWX12562.1"/>
    </source>
</evidence>
<keyword evidence="3" id="KW-0862">Zinc</keyword>
<evidence type="ECO:0000256" key="2">
    <source>
        <dbReference type="ARBA" id="ARBA00022723"/>
    </source>
</evidence>
<reference evidence="6 7" key="1">
    <citation type="journal article" date="2015" name="Mol. Biochem. Parasitol.">
        <title>Identification of polymorphic genes for use in assemblage B genotyping assays through comparative genomics of multiple assemblage B Giardia duodenalis isolates.</title>
        <authorList>
            <person name="Wielinga C."/>
            <person name="Thompson R.C."/>
            <person name="Monis P."/>
            <person name="Ryan U."/>
        </authorList>
    </citation>
    <scope>NUCLEOTIDE SEQUENCE [LARGE SCALE GENOMIC DNA]</scope>
    <source>
        <strain evidence="6 7">BAH15c1</strain>
    </source>
</reference>
<organism evidence="6 7">
    <name type="scientific">Giardia duodenalis assemblage B</name>
    <dbReference type="NCBI Taxonomy" id="1394984"/>
    <lineage>
        <taxon>Eukaryota</taxon>
        <taxon>Metamonada</taxon>
        <taxon>Diplomonadida</taxon>
        <taxon>Hexamitidae</taxon>
        <taxon>Giardiinae</taxon>
        <taxon>Giardia</taxon>
    </lineage>
</organism>
<dbReference type="Proteomes" id="UP000070089">
    <property type="component" value="Unassembled WGS sequence"/>
</dbReference>
<evidence type="ECO:0000256" key="1">
    <source>
        <dbReference type="ARBA" id="ARBA00022694"/>
    </source>
</evidence>
<comment type="similarity">
    <text evidence="4">Belongs to the eukaryotic/archaeal RNase P protein component 4 family.</text>
</comment>
<keyword evidence="1" id="KW-0819">tRNA processing</keyword>
<name>A0A132NS67_GIAIN</name>
<dbReference type="EMBL" id="JXTI01000110">
    <property type="protein sequence ID" value="KWX12562.1"/>
    <property type="molecule type" value="Genomic_DNA"/>
</dbReference>
<dbReference type="Pfam" id="PF04032">
    <property type="entry name" value="Rpr2"/>
    <property type="match status" value="1"/>
</dbReference>
<sequence>MTEATNSLDAKNSSNTRTSTGTRSKKVRHPSGYRSSVVISSGLSEAPSQSRPWLARMEYLYELSHLLPLHSQHYLKRMLGIAAMTTLRLDPSIKNTICKKCKCILIPHRTATLTVYGHAPRLQCSNCGTVRILAQIKKSKALNETCESSSKSEARDS</sequence>
<proteinExistence type="inferred from homology"/>
<evidence type="ECO:0000256" key="5">
    <source>
        <dbReference type="SAM" id="MobiDB-lite"/>
    </source>
</evidence>
<dbReference type="InterPro" id="IPR007175">
    <property type="entry name" value="Rpr2/Snm1/Rpp21"/>
</dbReference>
<dbReference type="GO" id="GO:0005655">
    <property type="term" value="C:nucleolar ribonuclease P complex"/>
    <property type="evidence" value="ECO:0007669"/>
    <property type="project" value="TreeGrafter"/>
</dbReference>
<comment type="caution">
    <text evidence="6">The sequence shown here is derived from an EMBL/GenBank/DDBJ whole genome shotgun (WGS) entry which is preliminary data.</text>
</comment>
<feature type="region of interest" description="Disordered" evidence="5">
    <location>
        <begin position="1"/>
        <end position="33"/>
    </location>
</feature>
<dbReference type="PANTHER" id="PTHR14742">
    <property type="entry name" value="RIBONUCLEASE P SUBUNIT P21"/>
    <property type="match status" value="1"/>
</dbReference>
<feature type="compositionally biased region" description="Low complexity" evidence="5">
    <location>
        <begin position="12"/>
        <end position="22"/>
    </location>
</feature>
<dbReference type="AlphaFoldDB" id="A0A132NS67"/>
<evidence type="ECO:0000313" key="7">
    <source>
        <dbReference type="Proteomes" id="UP000070089"/>
    </source>
</evidence>
<keyword evidence="2" id="KW-0479">Metal-binding</keyword>
<evidence type="ECO:0000256" key="3">
    <source>
        <dbReference type="ARBA" id="ARBA00022833"/>
    </source>
</evidence>
<feature type="compositionally biased region" description="Polar residues" evidence="5">
    <location>
        <begin position="1"/>
        <end position="11"/>
    </location>
</feature>
<accession>A0A132NS67</accession>
<dbReference type="VEuPathDB" id="GiardiaDB:QR46_3442"/>